<dbReference type="GO" id="GO:0005840">
    <property type="term" value="C:ribosome"/>
    <property type="evidence" value="ECO:0007669"/>
    <property type="project" value="UniProtKB-KW"/>
</dbReference>
<comment type="caution">
    <text evidence="8">The sequence shown here is derived from an EMBL/GenBank/DDBJ whole genome shotgun (WGS) entry which is preliminary data.</text>
</comment>
<name>A0A2G9YI37_9BACT</name>
<comment type="similarity">
    <text evidence="1 5 6">Belongs to the bacterial ribosomal protein bS21 family.</text>
</comment>
<evidence type="ECO:0000313" key="8">
    <source>
        <dbReference type="EMBL" id="PIP18886.1"/>
    </source>
</evidence>
<protein>
    <recommendedName>
        <fullName evidence="4 5">Small ribosomal subunit protein bS21</fullName>
    </recommendedName>
</protein>
<sequence length="55" mass="6773">MSEVEIKKGESFESALRRFKKKIEQEGILKEVRDRKHYEKPSERKRKKAKERRKL</sequence>
<accession>A0A2G9YI37</accession>
<dbReference type="InterPro" id="IPR038380">
    <property type="entry name" value="Ribosomal_bS21_sf"/>
</dbReference>
<organism evidence="8 9">
    <name type="scientific">Candidatus Sherwoodlollariibacterium unditelluris</name>
    <dbReference type="NCBI Taxonomy" id="1974757"/>
    <lineage>
        <taxon>Bacteria</taxon>
        <taxon>Pseudomonadati</taxon>
        <taxon>Candidatus Omnitrophota</taxon>
        <taxon>Candidatus Sherwoodlollariibacterium</taxon>
    </lineage>
</organism>
<dbReference type="InterPro" id="IPR001911">
    <property type="entry name" value="Ribosomal_bS21"/>
</dbReference>
<evidence type="ECO:0000256" key="4">
    <source>
        <dbReference type="ARBA" id="ARBA00035135"/>
    </source>
</evidence>
<dbReference type="HAMAP" id="MF_00358">
    <property type="entry name" value="Ribosomal_bS21"/>
    <property type="match status" value="1"/>
</dbReference>
<evidence type="ECO:0000313" key="9">
    <source>
        <dbReference type="Proteomes" id="UP000231292"/>
    </source>
</evidence>
<evidence type="ECO:0000256" key="2">
    <source>
        <dbReference type="ARBA" id="ARBA00022980"/>
    </source>
</evidence>
<dbReference type="EMBL" id="PCRK01000153">
    <property type="protein sequence ID" value="PIP18886.1"/>
    <property type="molecule type" value="Genomic_DNA"/>
</dbReference>
<proteinExistence type="inferred from homology"/>
<dbReference type="PRINTS" id="PR00976">
    <property type="entry name" value="RIBOSOMALS21"/>
</dbReference>
<dbReference type="GO" id="GO:0006412">
    <property type="term" value="P:translation"/>
    <property type="evidence" value="ECO:0007669"/>
    <property type="project" value="UniProtKB-UniRule"/>
</dbReference>
<dbReference type="AlphaFoldDB" id="A0A2G9YI37"/>
<dbReference type="NCBIfam" id="TIGR00030">
    <property type="entry name" value="S21p"/>
    <property type="match status" value="1"/>
</dbReference>
<dbReference type="GO" id="GO:0003735">
    <property type="term" value="F:structural constituent of ribosome"/>
    <property type="evidence" value="ECO:0007669"/>
    <property type="project" value="InterPro"/>
</dbReference>
<dbReference type="GO" id="GO:1990904">
    <property type="term" value="C:ribonucleoprotein complex"/>
    <property type="evidence" value="ECO:0007669"/>
    <property type="project" value="UniProtKB-KW"/>
</dbReference>
<keyword evidence="3 5" id="KW-0687">Ribonucleoprotein</keyword>
<gene>
    <name evidence="5 8" type="primary">rpsU</name>
    <name evidence="8" type="ORF">COX41_05880</name>
</gene>
<dbReference type="Proteomes" id="UP000231292">
    <property type="component" value="Unassembled WGS sequence"/>
</dbReference>
<keyword evidence="2 5" id="KW-0689">Ribosomal protein</keyword>
<dbReference type="Gene3D" id="1.20.5.1150">
    <property type="entry name" value="Ribosomal protein S8"/>
    <property type="match status" value="1"/>
</dbReference>
<reference evidence="8 9" key="1">
    <citation type="submission" date="2017-09" db="EMBL/GenBank/DDBJ databases">
        <title>Depth-based differentiation of microbial function through sediment-hosted aquifers and enrichment of novel symbionts in the deep terrestrial subsurface.</title>
        <authorList>
            <person name="Probst A.J."/>
            <person name="Ladd B."/>
            <person name="Jarett J.K."/>
            <person name="Geller-Mcgrath D.E."/>
            <person name="Sieber C.M."/>
            <person name="Emerson J.B."/>
            <person name="Anantharaman K."/>
            <person name="Thomas B.C."/>
            <person name="Malmstrom R."/>
            <person name="Stieglmeier M."/>
            <person name="Klingl A."/>
            <person name="Woyke T."/>
            <person name="Ryan C.M."/>
            <person name="Banfield J.F."/>
        </authorList>
    </citation>
    <scope>NUCLEOTIDE SEQUENCE [LARGE SCALE GENOMIC DNA]</scope>
    <source>
        <strain evidence="8">CG23_combo_of_CG06-09_8_20_14_all_41_10</strain>
    </source>
</reference>
<feature type="compositionally biased region" description="Basic residues" evidence="7">
    <location>
        <begin position="43"/>
        <end position="55"/>
    </location>
</feature>
<evidence type="ECO:0000256" key="3">
    <source>
        <dbReference type="ARBA" id="ARBA00023274"/>
    </source>
</evidence>
<evidence type="ECO:0000256" key="6">
    <source>
        <dbReference type="RuleBase" id="RU000667"/>
    </source>
</evidence>
<feature type="region of interest" description="Disordered" evidence="7">
    <location>
        <begin position="34"/>
        <end position="55"/>
    </location>
</feature>
<evidence type="ECO:0000256" key="7">
    <source>
        <dbReference type="SAM" id="MobiDB-lite"/>
    </source>
</evidence>
<evidence type="ECO:0000256" key="1">
    <source>
        <dbReference type="ARBA" id="ARBA00006640"/>
    </source>
</evidence>
<dbReference type="Pfam" id="PF01165">
    <property type="entry name" value="Ribosomal_S21"/>
    <property type="match status" value="1"/>
</dbReference>
<evidence type="ECO:0000256" key="5">
    <source>
        <dbReference type="HAMAP-Rule" id="MF_00358"/>
    </source>
</evidence>